<sequence>MKKKSLGEIISEDIKKEIISGKYQAGDKLPTERELAEYYKVSRVPVREAISLLTQEDIVSVKRSSGIFVTNVPPSFISSGKNTPYLKNEVILQESVQLRCLIESEGSRQAAVHANAEDIIQIQESLFRSIDEIRKLKAGQDHYFFQADADFHLAVANASHSDFFTNCLSAMPQIISNHQYWSLKNTTPMDEVVSYHTSIFEAILTKNPDRAYEAMYQHLSRVKKLLTSKTPENTGK</sequence>
<dbReference type="InterPro" id="IPR011711">
    <property type="entry name" value="GntR_C"/>
</dbReference>
<dbReference type="Gene3D" id="1.20.120.530">
    <property type="entry name" value="GntR ligand-binding domain-like"/>
    <property type="match status" value="1"/>
</dbReference>
<dbReference type="GO" id="GO:0003700">
    <property type="term" value="F:DNA-binding transcription factor activity"/>
    <property type="evidence" value="ECO:0007669"/>
    <property type="project" value="InterPro"/>
</dbReference>
<dbReference type="Gene3D" id="1.10.10.10">
    <property type="entry name" value="Winged helix-like DNA-binding domain superfamily/Winged helix DNA-binding domain"/>
    <property type="match status" value="1"/>
</dbReference>
<dbReference type="PRINTS" id="PR00035">
    <property type="entry name" value="HTHGNTR"/>
</dbReference>
<evidence type="ECO:0000256" key="3">
    <source>
        <dbReference type="ARBA" id="ARBA00023163"/>
    </source>
</evidence>
<dbReference type="STRING" id="39482.ERS852491_02946"/>
<feature type="domain" description="HTH gntR-type" evidence="4">
    <location>
        <begin position="4"/>
        <end position="72"/>
    </location>
</feature>
<protein>
    <submittedName>
        <fullName evidence="5">L-lactate utilization operon repressor</fullName>
    </submittedName>
</protein>
<dbReference type="SMART" id="SM00345">
    <property type="entry name" value="HTH_GNTR"/>
    <property type="match status" value="1"/>
</dbReference>
<accession>A0A174GZ36</accession>
<proteinExistence type="predicted"/>
<dbReference type="SUPFAM" id="SSF48008">
    <property type="entry name" value="GntR ligand-binding domain-like"/>
    <property type="match status" value="1"/>
</dbReference>
<dbReference type="PANTHER" id="PTHR43537">
    <property type="entry name" value="TRANSCRIPTIONAL REGULATOR, GNTR FAMILY"/>
    <property type="match status" value="1"/>
</dbReference>
<evidence type="ECO:0000259" key="4">
    <source>
        <dbReference type="PROSITE" id="PS50949"/>
    </source>
</evidence>
<dbReference type="Pfam" id="PF00392">
    <property type="entry name" value="GntR"/>
    <property type="match status" value="1"/>
</dbReference>
<reference evidence="5 6" key="1">
    <citation type="submission" date="2015-09" db="EMBL/GenBank/DDBJ databases">
        <authorList>
            <consortium name="Pathogen Informatics"/>
        </authorList>
    </citation>
    <scope>NUCLEOTIDE SEQUENCE [LARGE SCALE GENOMIC DNA]</scope>
    <source>
        <strain evidence="5 6">2789STDY5834876</strain>
    </source>
</reference>
<keyword evidence="1" id="KW-0805">Transcription regulation</keyword>
<evidence type="ECO:0000313" key="6">
    <source>
        <dbReference type="Proteomes" id="UP000095544"/>
    </source>
</evidence>
<dbReference type="Pfam" id="PF07729">
    <property type="entry name" value="FCD"/>
    <property type="match status" value="1"/>
</dbReference>
<dbReference type="OrthoDB" id="9799482at2"/>
<dbReference type="SMART" id="SM00895">
    <property type="entry name" value="FCD"/>
    <property type="match status" value="1"/>
</dbReference>
<evidence type="ECO:0000313" key="5">
    <source>
        <dbReference type="EMBL" id="CUO68032.1"/>
    </source>
</evidence>
<dbReference type="CDD" id="cd07377">
    <property type="entry name" value="WHTH_GntR"/>
    <property type="match status" value="1"/>
</dbReference>
<dbReference type="InterPro" id="IPR000524">
    <property type="entry name" value="Tscrpt_reg_HTH_GntR"/>
</dbReference>
<dbReference type="InterPro" id="IPR008920">
    <property type="entry name" value="TF_FadR/GntR_C"/>
</dbReference>
<dbReference type="InterPro" id="IPR036390">
    <property type="entry name" value="WH_DNA-bd_sf"/>
</dbReference>
<dbReference type="EMBL" id="CYZU01000028">
    <property type="protein sequence ID" value="CUO68032.1"/>
    <property type="molecule type" value="Genomic_DNA"/>
</dbReference>
<dbReference type="InterPro" id="IPR036388">
    <property type="entry name" value="WH-like_DNA-bd_sf"/>
</dbReference>
<dbReference type="RefSeq" id="WP_050641658.1">
    <property type="nucleotide sequence ID" value="NZ_CABKUE010000009.1"/>
</dbReference>
<keyword evidence="3" id="KW-0804">Transcription</keyword>
<gene>
    <name evidence="5" type="primary">lutR_4</name>
    <name evidence="5" type="ORF">ERS852491_02946</name>
</gene>
<name>A0A174GZ36_9FIRM</name>
<dbReference type="GO" id="GO:0003677">
    <property type="term" value="F:DNA binding"/>
    <property type="evidence" value="ECO:0007669"/>
    <property type="project" value="UniProtKB-KW"/>
</dbReference>
<organism evidence="5 6">
    <name type="scientific">Faecalicatena contorta</name>
    <dbReference type="NCBI Taxonomy" id="39482"/>
    <lineage>
        <taxon>Bacteria</taxon>
        <taxon>Bacillati</taxon>
        <taxon>Bacillota</taxon>
        <taxon>Clostridia</taxon>
        <taxon>Lachnospirales</taxon>
        <taxon>Lachnospiraceae</taxon>
        <taxon>Faecalicatena</taxon>
    </lineage>
</organism>
<dbReference type="AlphaFoldDB" id="A0A174GZ36"/>
<dbReference type="PANTHER" id="PTHR43537:SF5">
    <property type="entry name" value="UXU OPERON TRANSCRIPTIONAL REGULATOR"/>
    <property type="match status" value="1"/>
</dbReference>
<dbReference type="SUPFAM" id="SSF46785">
    <property type="entry name" value="Winged helix' DNA-binding domain"/>
    <property type="match status" value="1"/>
</dbReference>
<dbReference type="PROSITE" id="PS50949">
    <property type="entry name" value="HTH_GNTR"/>
    <property type="match status" value="1"/>
</dbReference>
<evidence type="ECO:0000256" key="1">
    <source>
        <dbReference type="ARBA" id="ARBA00023015"/>
    </source>
</evidence>
<dbReference type="Proteomes" id="UP000095544">
    <property type="component" value="Unassembled WGS sequence"/>
</dbReference>
<evidence type="ECO:0000256" key="2">
    <source>
        <dbReference type="ARBA" id="ARBA00023125"/>
    </source>
</evidence>
<keyword evidence="2" id="KW-0238">DNA-binding</keyword>